<evidence type="ECO:0000313" key="3">
    <source>
        <dbReference type="EMBL" id="TNN67011.1"/>
    </source>
</evidence>
<evidence type="ECO:0000313" key="4">
    <source>
        <dbReference type="Proteomes" id="UP000314294"/>
    </source>
</evidence>
<gene>
    <name evidence="3" type="primary">nol6_2</name>
    <name evidence="3" type="ORF">EYF80_022784</name>
</gene>
<protein>
    <recommendedName>
        <fullName evidence="1">Nucleolar protein 6</fullName>
    </recommendedName>
</protein>
<comment type="caution">
    <text evidence="3">The sequence shown here is derived from an EMBL/GenBank/DDBJ whole genome shotgun (WGS) entry which is preliminary data.</text>
</comment>
<dbReference type="Proteomes" id="UP000314294">
    <property type="component" value="Unassembled WGS sequence"/>
</dbReference>
<organism evidence="3 4">
    <name type="scientific">Liparis tanakae</name>
    <name type="common">Tanaka's snailfish</name>
    <dbReference type="NCBI Taxonomy" id="230148"/>
    <lineage>
        <taxon>Eukaryota</taxon>
        <taxon>Metazoa</taxon>
        <taxon>Chordata</taxon>
        <taxon>Craniata</taxon>
        <taxon>Vertebrata</taxon>
        <taxon>Euteleostomi</taxon>
        <taxon>Actinopterygii</taxon>
        <taxon>Neopterygii</taxon>
        <taxon>Teleostei</taxon>
        <taxon>Neoteleostei</taxon>
        <taxon>Acanthomorphata</taxon>
        <taxon>Eupercaria</taxon>
        <taxon>Perciformes</taxon>
        <taxon>Cottioidei</taxon>
        <taxon>Cottales</taxon>
        <taxon>Liparidae</taxon>
        <taxon>Liparis</taxon>
    </lineage>
</organism>
<dbReference type="AlphaFoldDB" id="A0A4Z2HN88"/>
<feature type="domain" description="Cyclic nucleotide-binding" evidence="2">
    <location>
        <begin position="114"/>
        <end position="133"/>
    </location>
</feature>
<dbReference type="GO" id="GO:0006364">
    <property type="term" value="P:rRNA processing"/>
    <property type="evidence" value="ECO:0007669"/>
    <property type="project" value="TreeGrafter"/>
</dbReference>
<dbReference type="GO" id="GO:0032040">
    <property type="term" value="C:small-subunit processome"/>
    <property type="evidence" value="ECO:0007669"/>
    <property type="project" value="TreeGrafter"/>
</dbReference>
<keyword evidence="4" id="KW-1185">Reference proteome</keyword>
<dbReference type="InterPro" id="IPR005554">
    <property type="entry name" value="NOL6/Upt22"/>
</dbReference>
<dbReference type="Gene3D" id="3.30.70.3030">
    <property type="match status" value="1"/>
</dbReference>
<comment type="subcellular location">
    <subcellularLocation>
        <location evidence="1">Nucleus</location>
        <location evidence="1">Nucleolus</location>
    </subcellularLocation>
</comment>
<dbReference type="GO" id="GO:0034456">
    <property type="term" value="C:UTP-C complex"/>
    <property type="evidence" value="ECO:0007669"/>
    <property type="project" value="TreeGrafter"/>
</dbReference>
<dbReference type="FunFam" id="3.30.70.3030:FF:000001">
    <property type="entry name" value="Nucleolar protein 6"/>
    <property type="match status" value="1"/>
</dbReference>
<dbReference type="EMBL" id="SRLO01000211">
    <property type="protein sequence ID" value="TNN67011.1"/>
    <property type="molecule type" value="Genomic_DNA"/>
</dbReference>
<dbReference type="PANTHER" id="PTHR17972">
    <property type="entry name" value="NUCLEOLAR RNA-ASSOCIATED PROTEIN"/>
    <property type="match status" value="1"/>
</dbReference>
<proteinExistence type="inferred from homology"/>
<dbReference type="Pfam" id="PF17407">
    <property type="entry name" value="Nrap_D6"/>
    <property type="match status" value="1"/>
</dbReference>
<comment type="similarity">
    <text evidence="1">Belongs to the NRAP family.</text>
</comment>
<dbReference type="OrthoDB" id="10251401at2759"/>
<dbReference type="GO" id="GO:0006409">
    <property type="term" value="P:tRNA export from nucleus"/>
    <property type="evidence" value="ECO:0007669"/>
    <property type="project" value="TreeGrafter"/>
</dbReference>
<dbReference type="InterPro" id="IPR000595">
    <property type="entry name" value="cNMP-bd_dom"/>
</dbReference>
<reference evidence="3 4" key="1">
    <citation type="submission" date="2019-03" db="EMBL/GenBank/DDBJ databases">
        <title>First draft genome of Liparis tanakae, snailfish: a comprehensive survey of snailfish specific genes.</title>
        <authorList>
            <person name="Kim W."/>
            <person name="Song I."/>
            <person name="Jeong J.-H."/>
            <person name="Kim D."/>
            <person name="Kim S."/>
            <person name="Ryu S."/>
            <person name="Song J.Y."/>
            <person name="Lee S.K."/>
        </authorList>
    </citation>
    <scope>NUCLEOTIDE SEQUENCE [LARGE SCALE GENOMIC DNA]</scope>
    <source>
        <tissue evidence="3">Muscle</tissue>
    </source>
</reference>
<keyword evidence="1" id="KW-0694">RNA-binding</keyword>
<name>A0A4Z2HN88_9TELE</name>
<dbReference type="GO" id="GO:0003723">
    <property type="term" value="F:RNA binding"/>
    <property type="evidence" value="ECO:0007669"/>
    <property type="project" value="UniProtKB-KW"/>
</dbReference>
<dbReference type="PROSITE" id="PS50042">
    <property type="entry name" value="CNMP_BINDING_3"/>
    <property type="match status" value="1"/>
</dbReference>
<evidence type="ECO:0000259" key="2">
    <source>
        <dbReference type="PROSITE" id="PS50042"/>
    </source>
</evidence>
<sequence length="196" mass="21684">MLFHNKYLRRVTDVGSMLQRVVMVAAESLKLLEQQLMDGDQIQDVRVVMRAPLDAYDVLIHLNPKQVPLLSQAVDPPAVTFSRGLMAGNVAPSGGALPVIDYNPVTLYLAELRDAFGELALFFCDPHGGTVIAVLWKPKAFLPVPFKTSHMSARRVEVTGEEANTIPNVEAILEDFRVLGKGLIKSVEARTEKWSF</sequence>
<evidence type="ECO:0000256" key="1">
    <source>
        <dbReference type="RuleBase" id="RU364032"/>
    </source>
</evidence>
<dbReference type="InterPro" id="IPR035371">
    <property type="entry name" value="Nrap_D6"/>
</dbReference>
<dbReference type="PANTHER" id="PTHR17972:SF0">
    <property type="entry name" value="NUCLEOLAR PROTEIN 6"/>
    <property type="match status" value="1"/>
</dbReference>
<keyword evidence="1" id="KW-0539">Nucleus</keyword>
<accession>A0A4Z2HN88</accession>
<dbReference type="GO" id="GO:0032545">
    <property type="term" value="C:CURI complex"/>
    <property type="evidence" value="ECO:0007669"/>
    <property type="project" value="TreeGrafter"/>
</dbReference>